<evidence type="ECO:0000256" key="6">
    <source>
        <dbReference type="ARBA" id="ARBA00022741"/>
    </source>
</evidence>
<keyword evidence="4" id="KW-0548">Nucleotidyltransferase</keyword>
<dbReference type="PANTHER" id="PTHR33571:SF14">
    <property type="entry name" value="PROTEIN ADENYLYLTRANSFERASE MJ0435-RELATED"/>
    <property type="match status" value="1"/>
</dbReference>
<dbReference type="GO" id="GO:0016779">
    <property type="term" value="F:nucleotidyltransferase activity"/>
    <property type="evidence" value="ECO:0007669"/>
    <property type="project" value="UniProtKB-KW"/>
</dbReference>
<evidence type="ECO:0000256" key="5">
    <source>
        <dbReference type="ARBA" id="ARBA00022723"/>
    </source>
</evidence>
<evidence type="ECO:0000313" key="11">
    <source>
        <dbReference type="EMBL" id="SHK67745.1"/>
    </source>
</evidence>
<keyword evidence="2" id="KW-1277">Toxin-antitoxin system</keyword>
<organism evidence="11 12">
    <name type="scientific">Selenomonas ruminantium</name>
    <dbReference type="NCBI Taxonomy" id="971"/>
    <lineage>
        <taxon>Bacteria</taxon>
        <taxon>Bacillati</taxon>
        <taxon>Bacillota</taxon>
        <taxon>Negativicutes</taxon>
        <taxon>Selenomonadales</taxon>
        <taxon>Selenomonadaceae</taxon>
        <taxon>Selenomonas</taxon>
    </lineage>
</organism>
<evidence type="ECO:0000256" key="1">
    <source>
        <dbReference type="ARBA" id="ARBA00001946"/>
    </source>
</evidence>
<dbReference type="Gene3D" id="3.30.460.10">
    <property type="entry name" value="Beta Polymerase, domain 2"/>
    <property type="match status" value="1"/>
</dbReference>
<keyword evidence="6" id="KW-0547">Nucleotide-binding</keyword>
<keyword evidence="5" id="KW-0479">Metal-binding</keyword>
<reference evidence="11 12" key="1">
    <citation type="submission" date="2016-11" db="EMBL/GenBank/DDBJ databases">
        <authorList>
            <person name="Jaros S."/>
            <person name="Januszkiewicz K."/>
            <person name="Wedrychowicz H."/>
        </authorList>
    </citation>
    <scope>NUCLEOTIDE SEQUENCE [LARGE SCALE GENOMIC DNA]</scope>
    <source>
        <strain evidence="11 12">HD4</strain>
    </source>
</reference>
<evidence type="ECO:0000256" key="7">
    <source>
        <dbReference type="ARBA" id="ARBA00022840"/>
    </source>
</evidence>
<evidence type="ECO:0000256" key="8">
    <source>
        <dbReference type="ARBA" id="ARBA00022842"/>
    </source>
</evidence>
<dbReference type="OMA" id="MADYYPI"/>
<dbReference type="OrthoDB" id="9809668at2"/>
<evidence type="ECO:0000256" key="4">
    <source>
        <dbReference type="ARBA" id="ARBA00022695"/>
    </source>
</evidence>
<keyword evidence="7" id="KW-0067">ATP-binding</keyword>
<dbReference type="InterPro" id="IPR002934">
    <property type="entry name" value="Polymerase_NTP_transf_dom"/>
</dbReference>
<name>A0A1M6UEQ6_SELRU</name>
<evidence type="ECO:0000256" key="3">
    <source>
        <dbReference type="ARBA" id="ARBA00022679"/>
    </source>
</evidence>
<dbReference type="EMBL" id="FRBC01000012">
    <property type="protein sequence ID" value="SHK67745.1"/>
    <property type="molecule type" value="Genomic_DNA"/>
</dbReference>
<dbReference type="Pfam" id="PF01909">
    <property type="entry name" value="NTP_transf_2"/>
    <property type="match status" value="1"/>
</dbReference>
<evidence type="ECO:0000313" key="12">
    <source>
        <dbReference type="Proteomes" id="UP000184263"/>
    </source>
</evidence>
<dbReference type="InterPro" id="IPR052038">
    <property type="entry name" value="Type-VII_TA_antitoxin"/>
</dbReference>
<dbReference type="RefSeq" id="WP_014424047.1">
    <property type="nucleotide sequence ID" value="NZ_FRBC01000012.1"/>
</dbReference>
<dbReference type="AlphaFoldDB" id="A0A1M6UEQ6"/>
<keyword evidence="8" id="KW-0460">Magnesium</keyword>
<dbReference type="InterPro" id="IPR043519">
    <property type="entry name" value="NT_sf"/>
</dbReference>
<evidence type="ECO:0000256" key="2">
    <source>
        <dbReference type="ARBA" id="ARBA00022649"/>
    </source>
</evidence>
<dbReference type="CDD" id="cd05403">
    <property type="entry name" value="NT_KNTase_like"/>
    <property type="match status" value="1"/>
</dbReference>
<evidence type="ECO:0000256" key="9">
    <source>
        <dbReference type="ARBA" id="ARBA00038276"/>
    </source>
</evidence>
<proteinExistence type="inferred from homology"/>
<comment type="similarity">
    <text evidence="9">Belongs to the MntA antitoxin family.</text>
</comment>
<feature type="domain" description="Polymerase nucleotidyl transferase" evidence="10">
    <location>
        <begin position="15"/>
        <end position="72"/>
    </location>
</feature>
<dbReference type="PANTHER" id="PTHR33571">
    <property type="entry name" value="SSL8005 PROTEIN"/>
    <property type="match status" value="1"/>
</dbReference>
<dbReference type="GO" id="GO:0046872">
    <property type="term" value="F:metal ion binding"/>
    <property type="evidence" value="ECO:0007669"/>
    <property type="project" value="UniProtKB-KW"/>
</dbReference>
<accession>A0A1M6UEQ6</accession>
<protein>
    <recommendedName>
        <fullName evidence="10">Polymerase nucleotidyl transferase domain-containing protein</fullName>
    </recommendedName>
</protein>
<sequence>MQIALIKEAVLQVVLRYPVSRVTLFGSQAAGTSKEDSDVDLIVEFSQPVSLLTLSSMKCDLEELLKNKVDLIHGPIRASDMIEVGQEVVLYAA</sequence>
<dbReference type="GO" id="GO:0005524">
    <property type="term" value="F:ATP binding"/>
    <property type="evidence" value="ECO:0007669"/>
    <property type="project" value="UniProtKB-KW"/>
</dbReference>
<gene>
    <name evidence="11" type="ORF">SAMN05216582_11228</name>
</gene>
<dbReference type="SUPFAM" id="SSF81301">
    <property type="entry name" value="Nucleotidyltransferase"/>
    <property type="match status" value="1"/>
</dbReference>
<keyword evidence="3" id="KW-0808">Transferase</keyword>
<evidence type="ECO:0000259" key="10">
    <source>
        <dbReference type="Pfam" id="PF01909"/>
    </source>
</evidence>
<dbReference type="Proteomes" id="UP000184263">
    <property type="component" value="Unassembled WGS sequence"/>
</dbReference>
<comment type="cofactor">
    <cofactor evidence="1">
        <name>Mg(2+)</name>
        <dbReference type="ChEBI" id="CHEBI:18420"/>
    </cofactor>
</comment>